<name>A0A4R0S3L4_BIFLL</name>
<protein>
    <submittedName>
        <fullName evidence="1">Uncharacterized protein</fullName>
    </submittedName>
</protein>
<dbReference type="AlphaFoldDB" id="A0A4R0S3L4"/>
<dbReference type="EMBL" id="SHPM01000021">
    <property type="protein sequence ID" value="TCD74333.1"/>
    <property type="molecule type" value="Genomic_DNA"/>
</dbReference>
<sequence>MGIMLDSIRYRLYAVESETSEPSGTTARIKLEYRAGNITYGLELREPFGPGIVADEARSFDPGKPMAMPPVWLLVRGDATPERGLRCLTLAVTMLDGVDADGNVHAGVEVSYPCGLPEDALNGARFALWVLRDLLDGGSQEC</sequence>
<dbReference type="Proteomes" id="UP000293701">
    <property type="component" value="Unassembled WGS sequence"/>
</dbReference>
<comment type="caution">
    <text evidence="1">The sequence shown here is derived from an EMBL/GenBank/DDBJ whole genome shotgun (WGS) entry which is preliminary data.</text>
</comment>
<accession>A0A4R0S3L4</accession>
<evidence type="ECO:0000313" key="4">
    <source>
        <dbReference type="Proteomes" id="UP000293701"/>
    </source>
</evidence>
<dbReference type="EMBL" id="SHPX01000022">
    <property type="protein sequence ID" value="TCD97547.1"/>
    <property type="molecule type" value="Genomic_DNA"/>
</dbReference>
<evidence type="ECO:0000313" key="1">
    <source>
        <dbReference type="EMBL" id="TCD74333.1"/>
    </source>
</evidence>
<gene>
    <name evidence="1" type="ORF">MCC10002_1026</name>
    <name evidence="2" type="ORF">MCC10015_1083</name>
</gene>
<reference evidence="3 4" key="1">
    <citation type="journal article" date="2018" name="Sci. Rep.">
        <title>Genomic diversity and distribution of Bifidobacterium longum subsp. longum across the human lifespan.</title>
        <authorList>
            <person name="Odamaki T."/>
            <person name="Bottacini F."/>
            <person name="Kato K."/>
            <person name="Mitsuyama E."/>
            <person name="Yoshida K."/>
            <person name="Horigome A."/>
            <person name="Xiao J.Z."/>
            <person name="van Sinderen D."/>
        </authorList>
    </citation>
    <scope>NUCLEOTIDE SEQUENCE [LARGE SCALE GENOMIC DNA]</scope>
    <source>
        <strain evidence="1 4">MCC10002</strain>
        <strain evidence="2 3">MCC10015</strain>
    </source>
</reference>
<reference evidence="1" key="2">
    <citation type="submission" date="2019-02" db="EMBL/GenBank/DDBJ databases">
        <authorList>
            <person name="Odamaki T."/>
        </authorList>
    </citation>
    <scope>NUCLEOTIDE SEQUENCE</scope>
    <source>
        <strain evidence="1">MCC10002</strain>
        <strain evidence="2">MCC10015</strain>
    </source>
</reference>
<organism evidence="1 4">
    <name type="scientific">Bifidobacterium longum subsp. longum</name>
    <dbReference type="NCBI Taxonomy" id="1679"/>
    <lineage>
        <taxon>Bacteria</taxon>
        <taxon>Bacillati</taxon>
        <taxon>Actinomycetota</taxon>
        <taxon>Actinomycetes</taxon>
        <taxon>Bifidobacteriales</taxon>
        <taxon>Bifidobacteriaceae</taxon>
        <taxon>Bifidobacterium</taxon>
    </lineage>
</organism>
<evidence type="ECO:0000313" key="3">
    <source>
        <dbReference type="Proteomes" id="UP000293441"/>
    </source>
</evidence>
<evidence type="ECO:0000313" key="2">
    <source>
        <dbReference type="EMBL" id="TCD97547.1"/>
    </source>
</evidence>
<proteinExistence type="predicted"/>
<dbReference type="Proteomes" id="UP000293441">
    <property type="component" value="Unassembled WGS sequence"/>
</dbReference>